<gene>
    <name evidence="1" type="ORF">M9H77_36591</name>
</gene>
<evidence type="ECO:0000313" key="2">
    <source>
        <dbReference type="Proteomes" id="UP001060085"/>
    </source>
</evidence>
<accession>A0ACB9ZS77</accession>
<comment type="caution">
    <text evidence="1">The sequence shown here is derived from an EMBL/GenBank/DDBJ whole genome shotgun (WGS) entry which is preliminary data.</text>
</comment>
<organism evidence="1 2">
    <name type="scientific">Catharanthus roseus</name>
    <name type="common">Madagascar periwinkle</name>
    <name type="synonym">Vinca rosea</name>
    <dbReference type="NCBI Taxonomy" id="4058"/>
    <lineage>
        <taxon>Eukaryota</taxon>
        <taxon>Viridiplantae</taxon>
        <taxon>Streptophyta</taxon>
        <taxon>Embryophyta</taxon>
        <taxon>Tracheophyta</taxon>
        <taxon>Spermatophyta</taxon>
        <taxon>Magnoliopsida</taxon>
        <taxon>eudicotyledons</taxon>
        <taxon>Gunneridae</taxon>
        <taxon>Pentapetalae</taxon>
        <taxon>asterids</taxon>
        <taxon>lamiids</taxon>
        <taxon>Gentianales</taxon>
        <taxon>Apocynaceae</taxon>
        <taxon>Rauvolfioideae</taxon>
        <taxon>Vinceae</taxon>
        <taxon>Catharanthinae</taxon>
        <taxon>Catharanthus</taxon>
    </lineage>
</organism>
<name>A0ACB9ZS77_CATRO</name>
<dbReference type="Proteomes" id="UP001060085">
    <property type="component" value="Linkage Group LG08"/>
</dbReference>
<proteinExistence type="predicted"/>
<protein>
    <submittedName>
        <fullName evidence="1">Uncharacterized protein</fullName>
    </submittedName>
</protein>
<sequence>MGSSYKMPAAIQIFSSAILVSSDNMAFSNVCICLFLCFLFCLSSSSIAITPPSPRALLLPVTKDPSTKQYIVQIKQRTPFVPVKLALDLGGESLWVDCGISYVSSTYKPLHCRSSLCSLLKSTWGCGECYPGPRPGCMDHPCAITPGCNNHSCHIWPENSITRTNTLGEVAKDVVSLQSTDGSNPGPIVSVPELVFTCADTSLLQGLAKGVKGMAGLGRTPIGLPSQFSNAFNFPQKFAMCLSSSTGVLFFGDGPYIMLPGIDVSTGLTYTPLIMNHVGAPWTKNVEGNDPSGEYFIGVKGIRVDGELIPINKKLLQINKEGYGGTKISTVVPYTTMETSIYNAVTNAFVNSIAKFPRVAERVKAVAPFKVCYRSNTLDSTRVGYSGPPITLVLQNETTSWTFFGSNAFVTINNAVVCLGILDGGVGQVTSIVIGGHQLQNAILEFDLARSRLGFTPSLLVINPFGTGSVPFLNETSSEYFIKVTSIKINGKRVAINKKLFTIDREGKGGTKISTGRPYTVLKPSIYKAISEVFINELSNATRVDPVAPFGACFSAKSIVSTSVGPVVPPIDLILQSKNVYWRIFGSNSMMQVNKDVVCLGFVDGGDRLTTSIVIGGHQIEDNLLEFDLSKSILGFSSSLLFRQTTCANFNFTSRI</sequence>
<dbReference type="EMBL" id="CM044708">
    <property type="protein sequence ID" value="KAI5650586.1"/>
    <property type="molecule type" value="Genomic_DNA"/>
</dbReference>
<keyword evidence="2" id="KW-1185">Reference proteome</keyword>
<evidence type="ECO:0000313" key="1">
    <source>
        <dbReference type="EMBL" id="KAI5650586.1"/>
    </source>
</evidence>
<reference evidence="2" key="1">
    <citation type="journal article" date="2023" name="Nat. Plants">
        <title>Single-cell RNA sequencing provides a high-resolution roadmap for understanding the multicellular compartmentation of specialized metabolism.</title>
        <authorList>
            <person name="Sun S."/>
            <person name="Shen X."/>
            <person name="Li Y."/>
            <person name="Li Y."/>
            <person name="Wang S."/>
            <person name="Li R."/>
            <person name="Zhang H."/>
            <person name="Shen G."/>
            <person name="Guo B."/>
            <person name="Wei J."/>
            <person name="Xu J."/>
            <person name="St-Pierre B."/>
            <person name="Chen S."/>
            <person name="Sun C."/>
        </authorList>
    </citation>
    <scope>NUCLEOTIDE SEQUENCE [LARGE SCALE GENOMIC DNA]</scope>
</reference>